<feature type="region of interest" description="Disordered" evidence="1">
    <location>
        <begin position="79"/>
        <end position="98"/>
    </location>
</feature>
<evidence type="ECO:0000313" key="3">
    <source>
        <dbReference type="Proteomes" id="UP000250043"/>
    </source>
</evidence>
<dbReference type="EMBL" id="KV722434">
    <property type="protein sequence ID" value="OCH89130.1"/>
    <property type="molecule type" value="Genomic_DNA"/>
</dbReference>
<organism evidence="2 3">
    <name type="scientific">Obba rivulosa</name>
    <dbReference type="NCBI Taxonomy" id="1052685"/>
    <lineage>
        <taxon>Eukaryota</taxon>
        <taxon>Fungi</taxon>
        <taxon>Dikarya</taxon>
        <taxon>Basidiomycota</taxon>
        <taxon>Agaricomycotina</taxon>
        <taxon>Agaricomycetes</taxon>
        <taxon>Polyporales</taxon>
        <taxon>Gelatoporiaceae</taxon>
        <taxon>Obba</taxon>
    </lineage>
</organism>
<dbReference type="AlphaFoldDB" id="A0A8E2B0W2"/>
<evidence type="ECO:0000313" key="2">
    <source>
        <dbReference type="EMBL" id="OCH89130.1"/>
    </source>
</evidence>
<reference evidence="2 3" key="1">
    <citation type="submission" date="2016-07" db="EMBL/GenBank/DDBJ databases">
        <title>Draft genome of the white-rot fungus Obba rivulosa 3A-2.</title>
        <authorList>
            <consortium name="DOE Joint Genome Institute"/>
            <person name="Miettinen O."/>
            <person name="Riley R."/>
            <person name="Acob R."/>
            <person name="Barry K."/>
            <person name="Cullen D."/>
            <person name="De Vries R."/>
            <person name="Hainaut M."/>
            <person name="Hatakka A."/>
            <person name="Henrissat B."/>
            <person name="Hilden K."/>
            <person name="Kuo R."/>
            <person name="Labutti K."/>
            <person name="Lipzen A."/>
            <person name="Makela M.R."/>
            <person name="Sandor L."/>
            <person name="Spatafora J.W."/>
            <person name="Grigoriev I.V."/>
            <person name="Hibbett D.S."/>
        </authorList>
    </citation>
    <scope>NUCLEOTIDE SEQUENCE [LARGE SCALE GENOMIC DNA]</scope>
    <source>
        <strain evidence="2 3">3A-2</strain>
    </source>
</reference>
<proteinExistence type="predicted"/>
<evidence type="ECO:0000256" key="1">
    <source>
        <dbReference type="SAM" id="MobiDB-lite"/>
    </source>
</evidence>
<keyword evidence="3" id="KW-1185">Reference proteome</keyword>
<accession>A0A8E2B0W2</accession>
<sequence>MSEDDFEPVDSAGYLQETVSRVFDVLLADGQGSPNGSTEESRTSTVSIAATTATRAALSGRKASHPSLTVSSTFFSTSHPVLRNGASRSKSGESSGDSPVAYAVLVDRTSIATSGADDLGSIFK</sequence>
<feature type="compositionally biased region" description="Low complexity" evidence="1">
    <location>
        <begin position="85"/>
        <end position="98"/>
    </location>
</feature>
<protein>
    <submittedName>
        <fullName evidence="2">Uncharacterized protein</fullName>
    </submittedName>
</protein>
<dbReference type="Proteomes" id="UP000250043">
    <property type="component" value="Unassembled WGS sequence"/>
</dbReference>
<name>A0A8E2B0W2_9APHY</name>
<gene>
    <name evidence="2" type="ORF">OBBRIDRAFT_38218</name>
</gene>